<evidence type="ECO:0000256" key="1">
    <source>
        <dbReference type="SAM" id="MobiDB-lite"/>
    </source>
</evidence>
<evidence type="ECO:0000259" key="3">
    <source>
        <dbReference type="Pfam" id="PF23925"/>
    </source>
</evidence>
<dbReference type="OrthoDB" id="40048at2759"/>
<dbReference type="GO" id="GO:0005829">
    <property type="term" value="C:cytosol"/>
    <property type="evidence" value="ECO:0007669"/>
    <property type="project" value="TreeGrafter"/>
</dbReference>
<feature type="region of interest" description="Disordered" evidence="1">
    <location>
        <begin position="303"/>
        <end position="361"/>
    </location>
</feature>
<organism evidence="5">
    <name type="scientific">Aquarana catesbeiana</name>
    <name type="common">American bullfrog</name>
    <name type="synonym">Rana catesbeiana</name>
    <dbReference type="NCBI Taxonomy" id="8400"/>
    <lineage>
        <taxon>Eukaryota</taxon>
        <taxon>Metazoa</taxon>
        <taxon>Chordata</taxon>
        <taxon>Craniata</taxon>
        <taxon>Vertebrata</taxon>
        <taxon>Euteleostomi</taxon>
        <taxon>Amphibia</taxon>
        <taxon>Batrachia</taxon>
        <taxon>Anura</taxon>
        <taxon>Neobatrachia</taxon>
        <taxon>Ranoidea</taxon>
        <taxon>Ranidae</taxon>
        <taxon>Aquarana</taxon>
    </lineage>
</organism>
<dbReference type="Pfam" id="PF23936">
    <property type="entry name" value="HB_ELP1"/>
    <property type="match status" value="1"/>
</dbReference>
<feature type="domain" description="ELP1 alpha-solenoid" evidence="3">
    <location>
        <begin position="17"/>
        <end position="76"/>
    </location>
</feature>
<feature type="compositionally biased region" description="Basic residues" evidence="1">
    <location>
        <begin position="346"/>
        <end position="358"/>
    </location>
</feature>
<dbReference type="Pfam" id="PF23925">
    <property type="entry name" value="A-sol_ELP1"/>
    <property type="match status" value="1"/>
</dbReference>
<dbReference type="PANTHER" id="PTHR12747:SF0">
    <property type="entry name" value="ELONGATOR COMPLEX PROTEIN 1"/>
    <property type="match status" value="1"/>
</dbReference>
<reference evidence="5" key="1">
    <citation type="submission" date="2017-08" db="EMBL/GenBank/DDBJ databases">
        <title>Assembly of the North American Bullfrog Genome.</title>
        <authorList>
            <person name="Warren R.L."/>
            <person name="Vandervalk B.P."/>
            <person name="Kucuk E."/>
            <person name="Birol I."/>
            <person name="Helbing C."/>
            <person name="Pandoh P."/>
            <person name="Behsaz B."/>
            <person name="Mohamadi H."/>
            <person name="Chu J."/>
            <person name="Jackman S."/>
            <person name="Hammond S.A."/>
            <person name="Veldhoen N."/>
            <person name="Kirk H."/>
            <person name="Zhao Y."/>
            <person name="Coope R."/>
            <person name="Pleasance S."/>
            <person name="Moore R."/>
            <person name="Holt R."/>
        </authorList>
    </citation>
    <scope>NUCLEOTIDE SEQUENCE</scope>
    <source>
        <strain evidence="5">Bruno</strain>
        <tissue evidence="5">Liver</tissue>
    </source>
</reference>
<evidence type="ECO:0000313" key="5">
    <source>
        <dbReference type="EMBL" id="PIO34503.1"/>
    </source>
</evidence>
<dbReference type="InterPro" id="IPR006849">
    <property type="entry name" value="Elp1"/>
</dbReference>
<dbReference type="InterPro" id="IPR056166">
    <property type="entry name" value="TPR_ELP1"/>
</dbReference>
<dbReference type="GO" id="GO:0002926">
    <property type="term" value="P:tRNA wobble base 5-methoxycarbonylmethyl-2-thiouridinylation"/>
    <property type="evidence" value="ECO:0007669"/>
    <property type="project" value="TreeGrafter"/>
</dbReference>
<dbReference type="EMBL" id="KV928512">
    <property type="protein sequence ID" value="PIO34503.1"/>
    <property type="molecule type" value="Genomic_DNA"/>
</dbReference>
<dbReference type="GO" id="GO:0000049">
    <property type="term" value="F:tRNA binding"/>
    <property type="evidence" value="ECO:0007669"/>
    <property type="project" value="TreeGrafter"/>
</dbReference>
<accession>A0A2G9S4X2</accession>
<name>A0A2G9S4X2_AQUCT</name>
<dbReference type="PANTHER" id="PTHR12747">
    <property type="entry name" value="ELONGATOR COMPLEX PROTEIN 1"/>
    <property type="match status" value="1"/>
</dbReference>
<dbReference type="Pfam" id="PF23878">
    <property type="entry name" value="TPR_ELP1"/>
    <property type="match status" value="1"/>
</dbReference>
<protein>
    <submittedName>
        <fullName evidence="5">Uncharacterized protein</fullName>
    </submittedName>
</protein>
<dbReference type="UniPathway" id="UPA00988"/>
<feature type="compositionally biased region" description="Low complexity" evidence="1">
    <location>
        <begin position="319"/>
        <end position="345"/>
    </location>
</feature>
<dbReference type="InterPro" id="IPR056169">
    <property type="entry name" value="HB_ELP1"/>
</dbReference>
<evidence type="ECO:0000259" key="4">
    <source>
        <dbReference type="Pfam" id="PF23936"/>
    </source>
</evidence>
<evidence type="ECO:0000259" key="2">
    <source>
        <dbReference type="Pfam" id="PF23878"/>
    </source>
</evidence>
<dbReference type="GO" id="GO:0033588">
    <property type="term" value="C:elongator holoenzyme complex"/>
    <property type="evidence" value="ECO:0007669"/>
    <property type="project" value="InterPro"/>
</dbReference>
<sequence>MVYIMKYLIPHIYFIENPSSNEDVSAEEALKYLLFLVDVNELYDHSLGTYDFDLVIMVAEKSQKDPKEYLPFLNSLKKMESNYQRYTIDKHLKRYKKALGHLSQCGPEHFVEFLNLVKDQNLYTEALKLYPAGSTEYKSINDAYGDHLFSKHQYEQAGLIFARCGSLEKALDAFVACSSWQQILCIASQLQYPEEKMASLARSVASKLVEQRKHENAALLLEQYAEDYEEAILLLLEGAFWDEALRLIHKYKRLDIIETNVKPAITEAQKSHMIFLDNQKTTFARHKQRLSVVRELKEKARQGLLDDEIPGGPESDLFSDTSSVMTTSDMSGKYSHSNSRISSRTSKNRRKAERKKHSLKEGSPLEDVALVEALGEILRTVDQMKTEVNCLLKVHVLFGYDTEARHLQKAYHELLQLIEISIPEIWIPNSQSNAATPRNMSVTAAAAATTKVSIFTGASRVFNNGGLYSGFAARSPLSAVGEVPSPSRALRCLPEPSVAAEEIGTCHFLGLETNSELTTAPKLCKTTQWKLDLLD</sequence>
<proteinExistence type="predicted"/>
<gene>
    <name evidence="5" type="ORF">AB205_0171410</name>
</gene>
<dbReference type="AlphaFoldDB" id="A0A2G9S4X2"/>
<feature type="domain" description="ELP1 three-helical bundle" evidence="4">
    <location>
        <begin position="255"/>
        <end position="425"/>
    </location>
</feature>
<dbReference type="InterPro" id="IPR056167">
    <property type="entry name" value="A-sol_ELP1"/>
</dbReference>
<feature type="domain" description="ELP1 TPR" evidence="2">
    <location>
        <begin position="83"/>
        <end position="246"/>
    </location>
</feature>